<evidence type="ECO:0000256" key="2">
    <source>
        <dbReference type="ARBA" id="ARBA00022448"/>
    </source>
</evidence>
<keyword evidence="5 9" id="KW-0798">TonB box</keyword>
<dbReference type="RefSeq" id="WP_377045645.1">
    <property type="nucleotide sequence ID" value="NZ_JBHLUN010000012.1"/>
</dbReference>
<dbReference type="Gene3D" id="2.170.130.10">
    <property type="entry name" value="TonB-dependent receptor, plug domain"/>
    <property type="match status" value="1"/>
</dbReference>
<comment type="similarity">
    <text evidence="8 9">Belongs to the TonB-dependent receptor family.</text>
</comment>
<keyword evidence="13" id="KW-1185">Reference proteome</keyword>
<keyword evidence="4 8" id="KW-0812">Transmembrane</keyword>
<keyword evidence="7 8" id="KW-0998">Cell outer membrane</keyword>
<evidence type="ECO:0000313" key="12">
    <source>
        <dbReference type="EMBL" id="MFC0409895.1"/>
    </source>
</evidence>
<dbReference type="CDD" id="cd01347">
    <property type="entry name" value="ligand_gated_channel"/>
    <property type="match status" value="1"/>
</dbReference>
<dbReference type="InterPro" id="IPR000531">
    <property type="entry name" value="Beta-barrel_TonB"/>
</dbReference>
<dbReference type="Pfam" id="PF07715">
    <property type="entry name" value="Plug"/>
    <property type="match status" value="1"/>
</dbReference>
<evidence type="ECO:0000256" key="4">
    <source>
        <dbReference type="ARBA" id="ARBA00022692"/>
    </source>
</evidence>
<dbReference type="InterPro" id="IPR039426">
    <property type="entry name" value="TonB-dep_rcpt-like"/>
</dbReference>
<dbReference type="InterPro" id="IPR012910">
    <property type="entry name" value="Plug_dom"/>
</dbReference>
<evidence type="ECO:0000259" key="11">
    <source>
        <dbReference type="Pfam" id="PF07715"/>
    </source>
</evidence>
<dbReference type="EMBL" id="JBHLUN010000012">
    <property type="protein sequence ID" value="MFC0409895.1"/>
    <property type="molecule type" value="Genomic_DNA"/>
</dbReference>
<dbReference type="InterPro" id="IPR037066">
    <property type="entry name" value="Plug_dom_sf"/>
</dbReference>
<evidence type="ECO:0000256" key="8">
    <source>
        <dbReference type="PROSITE-ProRule" id="PRU01360"/>
    </source>
</evidence>
<comment type="subcellular location">
    <subcellularLocation>
        <location evidence="1 8">Cell outer membrane</location>
        <topology evidence="1 8">Multi-pass membrane protein</topology>
    </subcellularLocation>
</comment>
<feature type="domain" description="TonB-dependent receptor-like beta-barrel" evidence="10">
    <location>
        <begin position="269"/>
        <end position="734"/>
    </location>
</feature>
<evidence type="ECO:0000256" key="6">
    <source>
        <dbReference type="ARBA" id="ARBA00023136"/>
    </source>
</evidence>
<comment type="caution">
    <text evidence="12">The sequence shown here is derived from an EMBL/GenBank/DDBJ whole genome shotgun (WGS) entry which is preliminary data.</text>
</comment>
<evidence type="ECO:0000256" key="9">
    <source>
        <dbReference type="RuleBase" id="RU003357"/>
    </source>
</evidence>
<reference evidence="12 13" key="1">
    <citation type="submission" date="2024-09" db="EMBL/GenBank/DDBJ databases">
        <authorList>
            <person name="Sun Q."/>
            <person name="Mori K."/>
        </authorList>
    </citation>
    <scope>NUCLEOTIDE SEQUENCE [LARGE SCALE GENOMIC DNA]</scope>
    <source>
        <strain evidence="12 13">TBRC 5777</strain>
    </source>
</reference>
<evidence type="ECO:0000313" key="13">
    <source>
        <dbReference type="Proteomes" id="UP001589865"/>
    </source>
</evidence>
<dbReference type="Proteomes" id="UP001589865">
    <property type="component" value="Unassembled WGS sequence"/>
</dbReference>
<dbReference type="InterPro" id="IPR036942">
    <property type="entry name" value="Beta-barrel_TonB_sf"/>
</dbReference>
<dbReference type="SUPFAM" id="SSF56935">
    <property type="entry name" value="Porins"/>
    <property type="match status" value="1"/>
</dbReference>
<evidence type="ECO:0000259" key="10">
    <source>
        <dbReference type="Pfam" id="PF00593"/>
    </source>
</evidence>
<dbReference type="PANTHER" id="PTHR32552:SF83">
    <property type="entry name" value="BLR3904 PROTEIN"/>
    <property type="match status" value="1"/>
</dbReference>
<dbReference type="PANTHER" id="PTHR32552">
    <property type="entry name" value="FERRICHROME IRON RECEPTOR-RELATED"/>
    <property type="match status" value="1"/>
</dbReference>
<keyword evidence="3 8" id="KW-1134">Transmembrane beta strand</keyword>
<proteinExistence type="inferred from homology"/>
<evidence type="ECO:0000256" key="5">
    <source>
        <dbReference type="ARBA" id="ARBA00023077"/>
    </source>
</evidence>
<protein>
    <submittedName>
        <fullName evidence="12">TonB-dependent receptor</fullName>
    </submittedName>
</protein>
<gene>
    <name evidence="12" type="ORF">ACFFGY_16710</name>
</gene>
<accession>A0ABV6JWQ1</accession>
<keyword evidence="12" id="KW-0675">Receptor</keyword>
<organism evidence="12 13">
    <name type="scientific">Roseomonas elaeocarpi</name>
    <dbReference type="NCBI Taxonomy" id="907779"/>
    <lineage>
        <taxon>Bacteria</taxon>
        <taxon>Pseudomonadati</taxon>
        <taxon>Pseudomonadota</taxon>
        <taxon>Alphaproteobacteria</taxon>
        <taxon>Acetobacterales</taxon>
        <taxon>Roseomonadaceae</taxon>
        <taxon>Roseomonas</taxon>
    </lineage>
</organism>
<name>A0ABV6JWQ1_9PROT</name>
<feature type="domain" description="TonB-dependent receptor plug" evidence="11">
    <location>
        <begin position="94"/>
        <end position="194"/>
    </location>
</feature>
<keyword evidence="6 8" id="KW-0472">Membrane</keyword>
<dbReference type="PROSITE" id="PS52016">
    <property type="entry name" value="TONB_DEPENDENT_REC_3"/>
    <property type="match status" value="1"/>
</dbReference>
<evidence type="ECO:0000256" key="3">
    <source>
        <dbReference type="ARBA" id="ARBA00022452"/>
    </source>
</evidence>
<dbReference type="Gene3D" id="2.40.170.20">
    <property type="entry name" value="TonB-dependent receptor, beta-barrel domain"/>
    <property type="match status" value="1"/>
</dbReference>
<evidence type="ECO:0000256" key="1">
    <source>
        <dbReference type="ARBA" id="ARBA00004571"/>
    </source>
</evidence>
<dbReference type="Pfam" id="PF00593">
    <property type="entry name" value="TonB_dep_Rec_b-barrel"/>
    <property type="match status" value="1"/>
</dbReference>
<keyword evidence="2 8" id="KW-0813">Transport</keyword>
<sequence length="764" mass="81486">MTGRVSASEIVTQGLLTGLIMAIPAAAQAQGSGGPAPAATLAQAAPASQAPAFSPELSAGGNGPVMIPEVSVQGVAPPNTLRRGTGIDRLPDSIQDTPQTINVVPQEVLREQNVTTLDQALRNVPGITASAGEGNGGVAGDQFRIRGFNAQNDLYTDGLRDFGSYTRDAFTTESVQVLKGPSGFALGGAGTVGGGVNQVSRTPHLGNSYDGVATGGMGPFARATADVNVQVGETSAVRLNAMGQSSHTVDRDGQDQRRWGFAPSVAWGLGTDTVATLEYLHYEYDQATESGVPVVTPFNGVGRPATEYGVSRKSYYGNLSDRDEVTVNRLTARLSHRVNDWLTLSNDFRTSWVDRDFAYSVPGCATGTTLAAFNASCSGQFLAGRNPAVALGGGTGGYSQETWGIQNVSTANAKFNTWSLRHELTAGVDISYEDTDRVSRNVVGTRIIPTIRNPDNNYYLGFTSGSALRNTDLTNLGFFARDRIWLIPELSVIGGVRYTRYNLDYSAGNRGQAPTTDISDNRGFADPNASLVWEPTPAQTYYFSYSTSTTPQGANFTTLPFSVNPNTQPERNQNFEFGAKVGVLDNRLGLYASVFRINKKNASEPLGDGTFYVTSDRQRVQGVEAGITGRITPDWNINANYTFLDSDITSSTTAANVGNRVQYVPKHAASIWTTYEIAPRTPYNVTLGAGMFFRSQVYLNAAQSAEVPSNLTFDALVSHKLTENLTVSVNGYNLGNALNYDSFFSGRAVPSAGRTVLASLAVSF</sequence>
<evidence type="ECO:0000256" key="7">
    <source>
        <dbReference type="ARBA" id="ARBA00023237"/>
    </source>
</evidence>